<gene>
    <name evidence="4" type="ORF">Gasu_08070</name>
</gene>
<dbReference type="PANTHER" id="PTHR23077:SF171">
    <property type="entry name" value="NUCLEAR VALOSIN-CONTAINING PROTEIN-LIKE"/>
    <property type="match status" value="1"/>
</dbReference>
<keyword evidence="1" id="KW-0547">Nucleotide-binding</keyword>
<dbReference type="Proteomes" id="UP000030680">
    <property type="component" value="Unassembled WGS sequence"/>
</dbReference>
<evidence type="ECO:0000259" key="3">
    <source>
        <dbReference type="SMART" id="SM00382"/>
    </source>
</evidence>
<dbReference type="InterPro" id="IPR003959">
    <property type="entry name" value="ATPase_AAA_core"/>
</dbReference>
<name>M2XPD8_GALSU</name>
<dbReference type="InterPro" id="IPR050168">
    <property type="entry name" value="AAA_ATPase_domain"/>
</dbReference>
<protein>
    <submittedName>
        <fullName evidence="4">ATPase</fullName>
    </submittedName>
</protein>
<keyword evidence="5" id="KW-1185">Reference proteome</keyword>
<evidence type="ECO:0000256" key="1">
    <source>
        <dbReference type="ARBA" id="ARBA00022741"/>
    </source>
</evidence>
<dbReference type="InterPro" id="IPR027417">
    <property type="entry name" value="P-loop_NTPase"/>
</dbReference>
<dbReference type="InterPro" id="IPR003593">
    <property type="entry name" value="AAA+_ATPase"/>
</dbReference>
<dbReference type="GO" id="GO:0016887">
    <property type="term" value="F:ATP hydrolysis activity"/>
    <property type="evidence" value="ECO:0007669"/>
    <property type="project" value="InterPro"/>
</dbReference>
<dbReference type="RefSeq" id="XP_005708582.1">
    <property type="nucleotide sequence ID" value="XM_005708525.1"/>
</dbReference>
<dbReference type="EMBL" id="KB454488">
    <property type="protein sequence ID" value="EME32062.1"/>
    <property type="molecule type" value="Genomic_DNA"/>
</dbReference>
<dbReference type="Pfam" id="PF00004">
    <property type="entry name" value="AAA"/>
    <property type="match status" value="1"/>
</dbReference>
<dbReference type="SUPFAM" id="SSF52540">
    <property type="entry name" value="P-loop containing nucleoside triphosphate hydrolases"/>
    <property type="match status" value="2"/>
</dbReference>
<dbReference type="Gene3D" id="1.10.8.60">
    <property type="match status" value="1"/>
</dbReference>
<dbReference type="CDD" id="cd19481">
    <property type="entry name" value="RecA-like_protease"/>
    <property type="match status" value="1"/>
</dbReference>
<reference evidence="5" key="1">
    <citation type="journal article" date="2013" name="Science">
        <title>Gene transfer from bacteria and archaea facilitated evolution of an extremophilic eukaryote.</title>
        <authorList>
            <person name="Schonknecht G."/>
            <person name="Chen W.H."/>
            <person name="Ternes C.M."/>
            <person name="Barbier G.G."/>
            <person name="Shrestha R.P."/>
            <person name="Stanke M."/>
            <person name="Brautigam A."/>
            <person name="Baker B.J."/>
            <person name="Banfield J.F."/>
            <person name="Garavito R.M."/>
            <person name="Carr K."/>
            <person name="Wilkerson C."/>
            <person name="Rensing S.A."/>
            <person name="Gagneul D."/>
            <person name="Dickenson N.E."/>
            <person name="Oesterhelt C."/>
            <person name="Lercher M.J."/>
            <person name="Weber A.P."/>
        </authorList>
    </citation>
    <scope>NUCLEOTIDE SEQUENCE [LARGE SCALE GENOMIC DNA]</scope>
    <source>
        <strain evidence="5">074W</strain>
    </source>
</reference>
<dbReference type="Gene3D" id="3.40.50.300">
    <property type="entry name" value="P-loop containing nucleotide triphosphate hydrolases"/>
    <property type="match status" value="2"/>
</dbReference>
<sequence length="510" mass="58474">MATRFSSEVHYGSAVDWIYAYGKYLDSPLKNILVSAPTQKPILLIIDDADHWVVGKKSLEKKTMCGFIEELDSCRNLQQRILWILITREENQLHPILRRDEYFPHSFCVPSLSRENIHHMVSYWLEKIDNPTISRVALDLVQRENMIPGWKGCVFGHISYLVTTFLRMVYCKGGDHDSIAKQWQRSLEATFSFVVQNNPEIGISNHKPSSNFIVDDFLVGSDDESSLSETFNDLVTVITYSMKKNQQVFPTTVTPFRGALIYGPCGVGKTSLCHRLVQKLHLPVFVLDGASLLASAIGQSEKTLKQCFLAARRFSPCVIFVDQIDMVFQKRDFADGTSAESLSRLTCLFLSEMDGFSTSRQPEFFVLATAQDLDKIDPALLRPGRLEYKKKLDLPTNYQRYRYLCNFLKHVKNVGVTVEKQVEDNQFLDWIVQSTCMWNLADWSMLLRSVLLCCWKEKVNDGELKRKHFESMLMEKQGTSNLLPIDSSFESEVIEGKREYCGNTEKKNNL</sequence>
<organism evidence="4 5">
    <name type="scientific">Galdieria sulphuraria</name>
    <name type="common">Red alga</name>
    <dbReference type="NCBI Taxonomy" id="130081"/>
    <lineage>
        <taxon>Eukaryota</taxon>
        <taxon>Rhodophyta</taxon>
        <taxon>Bangiophyceae</taxon>
        <taxon>Galdieriales</taxon>
        <taxon>Galdieriaceae</taxon>
        <taxon>Galdieria</taxon>
    </lineage>
</organism>
<dbReference type="GO" id="GO:0005524">
    <property type="term" value="F:ATP binding"/>
    <property type="evidence" value="ECO:0007669"/>
    <property type="project" value="UniProtKB-KW"/>
</dbReference>
<dbReference type="OrthoDB" id="10251412at2759"/>
<evidence type="ECO:0000313" key="5">
    <source>
        <dbReference type="Proteomes" id="UP000030680"/>
    </source>
</evidence>
<accession>M2XPD8</accession>
<dbReference type="KEGG" id="gsl:Gasu_08070"/>
<feature type="domain" description="AAA+ ATPase" evidence="3">
    <location>
        <begin position="255"/>
        <end position="396"/>
    </location>
</feature>
<dbReference type="Gramene" id="EME32062">
    <property type="protein sequence ID" value="EME32062"/>
    <property type="gene ID" value="Gasu_08070"/>
</dbReference>
<proteinExistence type="predicted"/>
<dbReference type="eggNOG" id="KOG0733">
    <property type="taxonomic scope" value="Eukaryota"/>
</dbReference>
<evidence type="ECO:0000313" key="4">
    <source>
        <dbReference type="EMBL" id="EME32062.1"/>
    </source>
</evidence>
<dbReference type="STRING" id="130081.M2XPD8"/>
<dbReference type="PANTHER" id="PTHR23077">
    <property type="entry name" value="AAA-FAMILY ATPASE"/>
    <property type="match status" value="1"/>
</dbReference>
<evidence type="ECO:0000256" key="2">
    <source>
        <dbReference type="ARBA" id="ARBA00022840"/>
    </source>
</evidence>
<dbReference type="AlphaFoldDB" id="M2XPD8"/>
<keyword evidence="2" id="KW-0067">ATP-binding</keyword>
<dbReference type="SMART" id="SM00382">
    <property type="entry name" value="AAA"/>
    <property type="match status" value="1"/>
</dbReference>
<dbReference type="GeneID" id="17090664"/>